<dbReference type="GO" id="GO:0005085">
    <property type="term" value="F:guanyl-nucleotide exchange factor activity"/>
    <property type="evidence" value="ECO:0007669"/>
    <property type="project" value="TreeGrafter"/>
</dbReference>
<evidence type="ECO:0000313" key="10">
    <source>
        <dbReference type="EMBL" id="KAK8849773.1"/>
    </source>
</evidence>
<dbReference type="Proteomes" id="UP001388673">
    <property type="component" value="Unassembled WGS sequence"/>
</dbReference>
<dbReference type="RefSeq" id="XP_066801661.1">
    <property type="nucleotide sequence ID" value="XM_066948202.1"/>
</dbReference>
<keyword evidence="11" id="KW-1185">Reference proteome</keyword>
<dbReference type="InterPro" id="IPR042529">
    <property type="entry name" value="IF_2B-like_C"/>
</dbReference>
<dbReference type="Gene3D" id="3.40.50.10470">
    <property type="entry name" value="Translation initiation factor eif-2b, domain 2"/>
    <property type="match status" value="1"/>
</dbReference>
<gene>
    <name evidence="10" type="ORF">IAR55_005109</name>
</gene>
<comment type="subcellular location">
    <subcellularLocation>
        <location evidence="1">Cytoplasm</location>
        <location evidence="1">Cytosol</location>
    </subcellularLocation>
</comment>
<evidence type="ECO:0000256" key="1">
    <source>
        <dbReference type="ARBA" id="ARBA00004514"/>
    </source>
</evidence>
<dbReference type="GO" id="GO:0003743">
    <property type="term" value="F:translation initiation factor activity"/>
    <property type="evidence" value="ECO:0007669"/>
    <property type="project" value="UniProtKB-KW"/>
</dbReference>
<keyword evidence="3" id="KW-0963">Cytoplasm</keyword>
<dbReference type="InterPro" id="IPR000649">
    <property type="entry name" value="IF-2B-related"/>
</dbReference>
<evidence type="ECO:0000256" key="8">
    <source>
        <dbReference type="ARBA" id="ARBA00046432"/>
    </source>
</evidence>
<dbReference type="AlphaFoldDB" id="A0AAW0YUW7"/>
<reference evidence="10 11" key="1">
    <citation type="journal article" date="2024" name="bioRxiv">
        <title>Comparative genomics of Cryptococcus and Kwoniella reveals pathogenesis evolution and contrasting karyotype dynamics via intercentromeric recombination or chromosome fusion.</title>
        <authorList>
            <person name="Coelho M.A."/>
            <person name="David-Palma M."/>
            <person name="Shea T."/>
            <person name="Bowers K."/>
            <person name="McGinley-Smith S."/>
            <person name="Mohammad A.W."/>
            <person name="Gnirke A."/>
            <person name="Yurkov A.M."/>
            <person name="Nowrousian M."/>
            <person name="Sun S."/>
            <person name="Cuomo C.A."/>
            <person name="Heitman J."/>
        </authorList>
    </citation>
    <scope>NUCLEOTIDE SEQUENCE [LARGE SCALE GENOMIC DNA]</scope>
    <source>
        <strain evidence="10 11">CBS 13917</strain>
    </source>
</reference>
<evidence type="ECO:0000256" key="9">
    <source>
        <dbReference type="RuleBase" id="RU003814"/>
    </source>
</evidence>
<protein>
    <recommendedName>
        <fullName evidence="6">Translation initiation factor eIF2B subunit beta</fullName>
    </recommendedName>
    <alternativeName>
        <fullName evidence="7">eIF2B GDP-GTP exchange factor subunit beta</fullName>
    </alternativeName>
</protein>
<dbReference type="Pfam" id="PF01008">
    <property type="entry name" value="IF-2B"/>
    <property type="match status" value="1"/>
</dbReference>
<organism evidence="10 11">
    <name type="scientific">Kwoniella newhampshirensis</name>
    <dbReference type="NCBI Taxonomy" id="1651941"/>
    <lineage>
        <taxon>Eukaryota</taxon>
        <taxon>Fungi</taxon>
        <taxon>Dikarya</taxon>
        <taxon>Basidiomycota</taxon>
        <taxon>Agaricomycotina</taxon>
        <taxon>Tremellomycetes</taxon>
        <taxon>Tremellales</taxon>
        <taxon>Cryptococcaceae</taxon>
        <taxon>Kwoniella</taxon>
    </lineage>
</organism>
<proteinExistence type="inferred from homology"/>
<dbReference type="InterPro" id="IPR051855">
    <property type="entry name" value="eIF2B_beta_subunit"/>
</dbReference>
<evidence type="ECO:0000256" key="2">
    <source>
        <dbReference type="ARBA" id="ARBA00007251"/>
    </source>
</evidence>
<dbReference type="PANTHER" id="PTHR45859:SF1">
    <property type="entry name" value="TRANSLATION INITIATION FACTOR EIF-2B SUBUNIT BETA"/>
    <property type="match status" value="1"/>
</dbReference>
<dbReference type="SUPFAM" id="SSF100950">
    <property type="entry name" value="NagB/RpiA/CoA transferase-like"/>
    <property type="match status" value="1"/>
</dbReference>
<keyword evidence="4" id="KW-0396">Initiation factor</keyword>
<sequence>MTYTGRLGEARFNRDSVDEAISLIMAAQTTLKPSDPNVRLTEALCTSLRRRQIVGSLNVALATAALVQNIVRSARYNTIDELLSLIKAVGRKLIDANPKELASTNIIRRILRLIREEYRAAAAAHVVSGPPSAPETPYLGPTTPGLHAPPNHYLSTTTNEFQFFPSTSQLSRQTSLSNFVAMRHSRAQLERSGSLVDMSLSASTSSLFSPVRGVGPETPGVGNASASLSRVDSEEFMKHSAKLKPILVQAIDEVVGELETTHEDVARGAKEHIHSSELILTMGHSKTVETFLKQAYKDRKFTVVVAESAPSYLGHSLASSLSSSGIPTLLIPDSSIHALLPRVTKVLLGAHAVLANGGLFALSGSLACALAAKSHSKPVVVTTGQFKFAPAWNLYHEYGAVDFQGPGAVIGVDGNGGGGGVEGVEVVDPYYDYIRPELVQLFVTNEGDHSPSYIYRLIKEAYDDEDVEL</sequence>
<evidence type="ECO:0000256" key="3">
    <source>
        <dbReference type="ARBA" id="ARBA00022490"/>
    </source>
</evidence>
<evidence type="ECO:0000256" key="7">
    <source>
        <dbReference type="ARBA" id="ARBA00044228"/>
    </source>
</evidence>
<comment type="similarity">
    <text evidence="2 9">Belongs to the eIF-2B alpha/beta/delta subunits family.</text>
</comment>
<accession>A0AAW0YUW7</accession>
<dbReference type="EMBL" id="JBCAWK010000009">
    <property type="protein sequence ID" value="KAK8849773.1"/>
    <property type="molecule type" value="Genomic_DNA"/>
</dbReference>
<evidence type="ECO:0000313" key="11">
    <source>
        <dbReference type="Proteomes" id="UP001388673"/>
    </source>
</evidence>
<dbReference type="FunFam" id="3.40.50.10470:FF:000008">
    <property type="entry name" value="Translation initiation factor 2B, beta subunit"/>
    <property type="match status" value="1"/>
</dbReference>
<dbReference type="KEGG" id="kne:92182367"/>
<dbReference type="GeneID" id="92182367"/>
<dbReference type="GO" id="GO:0005851">
    <property type="term" value="C:eukaryotic translation initiation factor 2B complex"/>
    <property type="evidence" value="ECO:0007669"/>
    <property type="project" value="TreeGrafter"/>
</dbReference>
<keyword evidence="5" id="KW-0648">Protein biosynthesis</keyword>
<dbReference type="InterPro" id="IPR037171">
    <property type="entry name" value="NagB/RpiA_transferase-like"/>
</dbReference>
<evidence type="ECO:0000256" key="6">
    <source>
        <dbReference type="ARBA" id="ARBA00044122"/>
    </source>
</evidence>
<comment type="caution">
    <text evidence="10">The sequence shown here is derived from an EMBL/GenBank/DDBJ whole genome shotgun (WGS) entry which is preliminary data.</text>
</comment>
<comment type="subunit">
    <text evidence="8">Component of the translation initiation factor 2B (eIF2B) complex which is a heterodecamer of two sets of five different subunits: alpha, beta, gamma, delta and epsilon. Subunits alpha, beta and delta comprise a regulatory subcomplex and subunits epsilon and gamma comprise a catalytic subcomplex. Within the complex, the hexameric regulatory complex resides at the center, with the two heterodimeric catalytic subcomplexes bound on opposite sides.</text>
</comment>
<dbReference type="PANTHER" id="PTHR45859">
    <property type="entry name" value="TRANSLATION INITIATION FACTOR EIF-2B SUBUNIT BETA"/>
    <property type="match status" value="1"/>
</dbReference>
<name>A0AAW0YUW7_9TREE</name>
<evidence type="ECO:0000256" key="5">
    <source>
        <dbReference type="ARBA" id="ARBA00022917"/>
    </source>
</evidence>
<dbReference type="GO" id="GO:0005829">
    <property type="term" value="C:cytosol"/>
    <property type="evidence" value="ECO:0007669"/>
    <property type="project" value="UniProtKB-SubCell"/>
</dbReference>
<evidence type="ECO:0000256" key="4">
    <source>
        <dbReference type="ARBA" id="ARBA00022540"/>
    </source>
</evidence>